<reference evidence="1 2" key="1">
    <citation type="journal article" date="2014" name="Antonie Van Leeuwenhoek">
        <title>Hyphomonas beringensis sp. nov. and Hyphomonas chukchiensis sp. nov., isolated from surface seawater of the Bering Sea and Chukchi Sea.</title>
        <authorList>
            <person name="Li C."/>
            <person name="Lai Q."/>
            <person name="Li G."/>
            <person name="Dong C."/>
            <person name="Wang J."/>
            <person name="Liao Y."/>
            <person name="Shao Z."/>
        </authorList>
    </citation>
    <scope>NUCLEOTIDE SEQUENCE [LARGE SCALE GENOMIC DNA]</scope>
    <source>
        <strain evidence="1 2">PS728</strain>
    </source>
</reference>
<dbReference type="STRING" id="1280954.HPO_01080"/>
<sequence length="122" mass="13381">MLFLLNDIVTDIEAPEMRLLVRKAVFGGDVHGMRPREAMELVRRRLQAVHDRGEVPDRAMVDDLAALIIAKTGANAALFPVHDGRVAEARLTILPEAILDAVRTRLAEGRGADTGAFWTRAA</sequence>
<dbReference type="RefSeq" id="WP_035593385.1">
    <property type="nucleotide sequence ID" value="NZ_ARYM01000001.1"/>
</dbReference>
<dbReference type="OrthoDB" id="7619223at2"/>
<evidence type="ECO:0000313" key="1">
    <source>
        <dbReference type="EMBL" id="KDA00579.1"/>
    </source>
</evidence>
<gene>
    <name evidence="1" type="ORF">HPO_01080</name>
</gene>
<dbReference type="AlphaFoldDB" id="A0A062VQM6"/>
<dbReference type="EMBL" id="ARYM01000001">
    <property type="protein sequence ID" value="KDA00579.1"/>
    <property type="molecule type" value="Genomic_DNA"/>
</dbReference>
<name>A0A062VQM6_9PROT</name>
<accession>A0A062VQM6</accession>
<evidence type="ECO:0000313" key="2">
    <source>
        <dbReference type="Proteomes" id="UP000027100"/>
    </source>
</evidence>
<comment type="caution">
    <text evidence="1">The sequence shown here is derived from an EMBL/GenBank/DDBJ whole genome shotgun (WGS) entry which is preliminary data.</text>
</comment>
<keyword evidence="2" id="KW-1185">Reference proteome</keyword>
<dbReference type="Proteomes" id="UP000027100">
    <property type="component" value="Unassembled WGS sequence"/>
</dbReference>
<organism evidence="1 2">
    <name type="scientific">Hyphomonas polymorpha PS728</name>
    <dbReference type="NCBI Taxonomy" id="1280954"/>
    <lineage>
        <taxon>Bacteria</taxon>
        <taxon>Pseudomonadati</taxon>
        <taxon>Pseudomonadota</taxon>
        <taxon>Alphaproteobacteria</taxon>
        <taxon>Hyphomonadales</taxon>
        <taxon>Hyphomonadaceae</taxon>
        <taxon>Hyphomonas</taxon>
    </lineage>
</organism>
<proteinExistence type="predicted"/>
<dbReference type="PATRIC" id="fig|1280954.3.peg.221"/>
<protein>
    <submittedName>
        <fullName evidence="1">Uncharacterized protein</fullName>
    </submittedName>
</protein>